<proteinExistence type="predicted"/>
<reference evidence="1" key="1">
    <citation type="submission" date="2018-12" db="EMBL/GenBank/DDBJ databases">
        <authorList>
            <person name="Will S."/>
            <person name="Neumann-Schaal M."/>
            <person name="Henke P."/>
        </authorList>
    </citation>
    <scope>NUCLEOTIDE SEQUENCE</scope>
    <source>
        <strain evidence="1">PCC 7102</strain>
    </source>
</reference>
<dbReference type="RefSeq" id="WP_127086148.1">
    <property type="nucleotide sequence ID" value="NZ_RSCL01000029.1"/>
</dbReference>
<organism evidence="1 2">
    <name type="scientific">Dulcicalothrix desertica PCC 7102</name>
    <dbReference type="NCBI Taxonomy" id="232991"/>
    <lineage>
        <taxon>Bacteria</taxon>
        <taxon>Bacillati</taxon>
        <taxon>Cyanobacteriota</taxon>
        <taxon>Cyanophyceae</taxon>
        <taxon>Nostocales</taxon>
        <taxon>Calotrichaceae</taxon>
        <taxon>Dulcicalothrix</taxon>
    </lineage>
</organism>
<evidence type="ECO:0000313" key="2">
    <source>
        <dbReference type="Proteomes" id="UP000271624"/>
    </source>
</evidence>
<dbReference type="EMBL" id="RSCL01000029">
    <property type="protein sequence ID" value="RUS98463.1"/>
    <property type="molecule type" value="Genomic_DNA"/>
</dbReference>
<dbReference type="Proteomes" id="UP000271624">
    <property type="component" value="Unassembled WGS sequence"/>
</dbReference>
<accession>A0A3S1CUG3</accession>
<name>A0A3S1CUG3_9CYAN</name>
<evidence type="ECO:0000313" key="1">
    <source>
        <dbReference type="EMBL" id="RUS98463.1"/>
    </source>
</evidence>
<reference evidence="1" key="2">
    <citation type="journal article" date="2019" name="Genome Biol. Evol.">
        <title>Day and night: Metabolic profiles and evolutionary relationships of six axenic non-marine cyanobacteria.</title>
        <authorList>
            <person name="Will S.E."/>
            <person name="Henke P."/>
            <person name="Boedeker C."/>
            <person name="Huang S."/>
            <person name="Brinkmann H."/>
            <person name="Rohde M."/>
            <person name="Jarek M."/>
            <person name="Friedl T."/>
            <person name="Seufert S."/>
            <person name="Schumacher M."/>
            <person name="Overmann J."/>
            <person name="Neumann-Schaal M."/>
            <person name="Petersen J."/>
        </authorList>
    </citation>
    <scope>NUCLEOTIDE SEQUENCE [LARGE SCALE GENOMIC DNA]</scope>
    <source>
        <strain evidence="1">PCC 7102</strain>
    </source>
</reference>
<dbReference type="AlphaFoldDB" id="A0A3S1CUG3"/>
<keyword evidence="2" id="KW-1185">Reference proteome</keyword>
<protein>
    <submittedName>
        <fullName evidence="1">Uncharacterized protein</fullName>
    </submittedName>
</protein>
<gene>
    <name evidence="1" type="ORF">DSM106972_080920</name>
</gene>
<sequence>MFTISTEELVKESQEIAQLKIIKEELEKLFYTQSSASIELQEDCHKIIATIDRIEDSTNFKYTADKALQTSKYLSILANKYSYLMPEKEYDIIVSHSNNLKLWADVFIAVSKIHQDFTENSSLKTLKEWTEWIELFSEAIDNPNTFSEETWMNIEKLAKKIIAVASVRNDNESQKKTYKRRLKNSASFILRKAESNISNTSWKLIVGKKSYQELLEESQKRVHRLDELEAKNAEEAKKQSDILDFLEKFLN</sequence>
<comment type="caution">
    <text evidence="1">The sequence shown here is derived from an EMBL/GenBank/DDBJ whole genome shotgun (WGS) entry which is preliminary data.</text>
</comment>